<sequence length="261" mass="27252">MYTHTLLIFMLVGPPDTCPEVLLPVCDAADRPLEAAELAAPIARDASVAPQERRFAAALAAGAWIRHGTPATRCKAKELLGEYFADPALPRSPALERHRRDVEADRCETAPDASAATTTASPPPPPPPRAPAPEARPPAATHDRSAKVRLVAGGTLLGTGVGLAAATLGALAVMGHQLSTAREITARVTAEDRDMTREEVLQFRLAYGVADVARWVSLGVGLASAATLAAAIPLFVSAKRRLRAGPYVRGAAAGVMFSGSF</sequence>
<keyword evidence="4" id="KW-1185">Reference proteome</keyword>
<proteinExistence type="predicted"/>
<name>A0ABT5DY07_9BACT</name>
<evidence type="ECO:0000313" key="4">
    <source>
        <dbReference type="Proteomes" id="UP001221686"/>
    </source>
</evidence>
<feature type="compositionally biased region" description="Pro residues" evidence="1">
    <location>
        <begin position="121"/>
        <end position="136"/>
    </location>
</feature>
<reference evidence="3 4" key="1">
    <citation type="submission" date="2022-11" db="EMBL/GenBank/DDBJ databases">
        <title>Minimal conservation of predation-associated metabolite biosynthetic gene clusters underscores biosynthetic potential of Myxococcota including descriptions for ten novel species: Archangium lansinium sp. nov., Myxococcus landrumus sp. nov., Nannocystis bai.</title>
        <authorList>
            <person name="Ahearne A."/>
            <person name="Stevens C."/>
            <person name="Dowd S."/>
        </authorList>
    </citation>
    <scope>NUCLEOTIDE SEQUENCE [LARGE SCALE GENOMIC DNA]</scope>
    <source>
        <strain evidence="3 4">BB15-2</strain>
    </source>
</reference>
<comment type="caution">
    <text evidence="3">The sequence shown here is derived from an EMBL/GenBank/DDBJ whole genome shotgun (WGS) entry which is preliminary data.</text>
</comment>
<organism evidence="3 4">
    <name type="scientific">Nannocystis bainbridge</name>
    <dbReference type="NCBI Taxonomy" id="2995303"/>
    <lineage>
        <taxon>Bacteria</taxon>
        <taxon>Pseudomonadati</taxon>
        <taxon>Myxococcota</taxon>
        <taxon>Polyangia</taxon>
        <taxon>Nannocystales</taxon>
        <taxon>Nannocystaceae</taxon>
        <taxon>Nannocystis</taxon>
    </lineage>
</organism>
<feature type="region of interest" description="Disordered" evidence="1">
    <location>
        <begin position="92"/>
        <end position="144"/>
    </location>
</feature>
<gene>
    <name evidence="3" type="ORF">POL25_10465</name>
</gene>
<dbReference type="RefSeq" id="WP_272085804.1">
    <property type="nucleotide sequence ID" value="NZ_JAQNDL010000001.1"/>
</dbReference>
<evidence type="ECO:0000256" key="2">
    <source>
        <dbReference type="SAM" id="Phobius"/>
    </source>
</evidence>
<dbReference type="EMBL" id="JAQNDL010000001">
    <property type="protein sequence ID" value="MDC0717317.1"/>
    <property type="molecule type" value="Genomic_DNA"/>
</dbReference>
<feature type="transmembrane region" description="Helical" evidence="2">
    <location>
        <begin position="150"/>
        <end position="173"/>
    </location>
</feature>
<evidence type="ECO:0000313" key="3">
    <source>
        <dbReference type="EMBL" id="MDC0717317.1"/>
    </source>
</evidence>
<evidence type="ECO:0000256" key="1">
    <source>
        <dbReference type="SAM" id="MobiDB-lite"/>
    </source>
</evidence>
<protein>
    <submittedName>
        <fullName evidence="3">Uncharacterized protein</fullName>
    </submittedName>
</protein>
<keyword evidence="2" id="KW-0812">Transmembrane</keyword>
<feature type="compositionally biased region" description="Basic and acidic residues" evidence="1">
    <location>
        <begin position="94"/>
        <end position="109"/>
    </location>
</feature>
<feature type="compositionally biased region" description="Low complexity" evidence="1">
    <location>
        <begin position="110"/>
        <end position="120"/>
    </location>
</feature>
<feature type="transmembrane region" description="Helical" evidence="2">
    <location>
        <begin position="215"/>
        <end position="236"/>
    </location>
</feature>
<dbReference type="Proteomes" id="UP001221686">
    <property type="component" value="Unassembled WGS sequence"/>
</dbReference>
<accession>A0ABT5DY07</accession>
<keyword evidence="2" id="KW-0472">Membrane</keyword>
<keyword evidence="2" id="KW-1133">Transmembrane helix</keyword>